<dbReference type="AlphaFoldDB" id="A0ABC8QFP9"/>
<dbReference type="NCBIfam" id="NF008573">
    <property type="entry name" value="PRK11525.1"/>
    <property type="match status" value="1"/>
</dbReference>
<dbReference type="EMBL" id="CATZAT010000009">
    <property type="protein sequence ID" value="CAJ0799959.1"/>
    <property type="molecule type" value="Genomic_DNA"/>
</dbReference>
<organism evidence="1 2">
    <name type="scientific">Ralstonia holmesii</name>
    <dbReference type="NCBI Taxonomy" id="3058602"/>
    <lineage>
        <taxon>Bacteria</taxon>
        <taxon>Pseudomonadati</taxon>
        <taxon>Pseudomonadota</taxon>
        <taxon>Betaproteobacteria</taxon>
        <taxon>Burkholderiales</taxon>
        <taxon>Burkholderiaceae</taxon>
        <taxon>Ralstonia</taxon>
    </lineage>
</organism>
<name>A0ABC8QFP9_9RALS</name>
<keyword evidence="2" id="KW-1185">Reference proteome</keyword>
<reference evidence="1 2" key="1">
    <citation type="submission" date="2023-07" db="EMBL/GenBank/DDBJ databases">
        <authorList>
            <person name="Peeters C."/>
        </authorList>
    </citation>
    <scope>NUCLEOTIDE SEQUENCE [LARGE SCALE GENOMIC DNA]</scope>
    <source>
        <strain evidence="1 2">LMG 18096</strain>
    </source>
</reference>
<accession>A0ABC8QFP9</accession>
<comment type="caution">
    <text evidence="1">The sequence shown here is derived from an EMBL/GenBank/DDBJ whole genome shotgun (WGS) entry which is preliminary data.</text>
</comment>
<gene>
    <name evidence="1" type="ORF">LMG18096_03769</name>
</gene>
<evidence type="ECO:0000313" key="1">
    <source>
        <dbReference type="EMBL" id="CAJ0799959.1"/>
    </source>
</evidence>
<evidence type="ECO:0000313" key="2">
    <source>
        <dbReference type="Proteomes" id="UP001189663"/>
    </source>
</evidence>
<proteinExistence type="predicted"/>
<evidence type="ECO:0008006" key="3">
    <source>
        <dbReference type="Google" id="ProtNLM"/>
    </source>
</evidence>
<sequence length="201" mass="22428">MADYRLSRYACYLIVQNGAPSKPVIANGQTYFAVQTRRQELADEACLGQPTEDARRLMLRGEIAEHNKALTSAARKAGVESTLDYAIFQDHGYKGLYGGLGARDIHATKRLKKSQKILDHMGSTELAANLFRATQTEDKLRRDNVRGKRHANETHREVGAKVRQTIAEIGGTMPEKLPTPAKSIKQIEKEQRALKNDVEPT</sequence>
<dbReference type="Proteomes" id="UP001189663">
    <property type="component" value="Unassembled WGS sequence"/>
</dbReference>
<protein>
    <recommendedName>
        <fullName evidence="3">DNA-damage-inducible protein D</fullName>
    </recommendedName>
</protein>